<protein>
    <submittedName>
        <fullName evidence="1">Uncharacterized protein</fullName>
    </submittedName>
</protein>
<dbReference type="Proteomes" id="UP000188929">
    <property type="component" value="Unassembled WGS sequence"/>
</dbReference>
<reference evidence="2" key="1">
    <citation type="submission" date="2016-10" db="EMBL/GenBank/DDBJ databases">
        <title>Frankia sp. NRRL B-16386 Genome sequencing.</title>
        <authorList>
            <person name="Ghodhbane-Gtari F."/>
            <person name="Swanson E."/>
            <person name="Gueddou A."/>
            <person name="Hezbri K."/>
            <person name="Ktari K."/>
            <person name="Nouioui I."/>
            <person name="Morris K."/>
            <person name="Simpson S."/>
            <person name="Abebe-Akele F."/>
            <person name="Thomas K."/>
            <person name="Gtari M."/>
            <person name="Tisa L.S."/>
        </authorList>
    </citation>
    <scope>NUCLEOTIDE SEQUENCE [LARGE SCALE GENOMIC DNA]</scope>
    <source>
        <strain evidence="2">NRRL B-16386</strain>
    </source>
</reference>
<dbReference type="EMBL" id="MOMC01000062">
    <property type="protein sequence ID" value="ONH25213.1"/>
    <property type="molecule type" value="Genomic_DNA"/>
</dbReference>
<evidence type="ECO:0000313" key="2">
    <source>
        <dbReference type="Proteomes" id="UP000188929"/>
    </source>
</evidence>
<dbReference type="AlphaFoldDB" id="A0A1V2I5Y9"/>
<dbReference type="RefSeq" id="WP_076820382.1">
    <property type="nucleotide sequence ID" value="NZ_MOMC01000062.1"/>
</dbReference>
<accession>A0A1V2I5Y9</accession>
<sequence length="160" mass="17981">MNDDTWTLVTDVVGRVQRAIGLKQAPAIVILDGERRQILSDYDYQRDQDTAAAFEHKAAEHAHALNLRRFAFAVPQVLIETEPGIYDGRAVSNHPLRPGEQETIAWTAYDTTDGADFGFAPYTRRPGGQPVFDEPEIFDVPMRAETRMPGVRLLRQLTDS</sequence>
<keyword evidence="2" id="KW-1185">Reference proteome</keyword>
<evidence type="ECO:0000313" key="1">
    <source>
        <dbReference type="EMBL" id="ONH25213.1"/>
    </source>
</evidence>
<name>A0A1V2I5Y9_9ACTN</name>
<dbReference type="OrthoDB" id="3212786at2"/>
<gene>
    <name evidence="1" type="ORF">BL253_27985</name>
</gene>
<comment type="caution">
    <text evidence="1">The sequence shown here is derived from an EMBL/GenBank/DDBJ whole genome shotgun (WGS) entry which is preliminary data.</text>
</comment>
<organism evidence="1 2">
    <name type="scientific">Pseudofrankia asymbiotica</name>
    <dbReference type="NCBI Taxonomy" id="1834516"/>
    <lineage>
        <taxon>Bacteria</taxon>
        <taxon>Bacillati</taxon>
        <taxon>Actinomycetota</taxon>
        <taxon>Actinomycetes</taxon>
        <taxon>Frankiales</taxon>
        <taxon>Frankiaceae</taxon>
        <taxon>Pseudofrankia</taxon>
    </lineage>
</organism>
<proteinExistence type="predicted"/>